<evidence type="ECO:0000256" key="1">
    <source>
        <dbReference type="SAM" id="MobiDB-lite"/>
    </source>
</evidence>
<evidence type="ECO:0000259" key="2">
    <source>
        <dbReference type="PROSITE" id="PS51695"/>
    </source>
</evidence>
<reference evidence="3 4" key="1">
    <citation type="journal article" date="2019" name="Nat. Microbiol.">
        <title>Mediterranean grassland soil C-N compound turnover is dependent on rainfall and depth, and is mediated by genomically divergent microorganisms.</title>
        <authorList>
            <person name="Diamond S."/>
            <person name="Andeer P.F."/>
            <person name="Li Z."/>
            <person name="Crits-Christoph A."/>
            <person name="Burstein D."/>
            <person name="Anantharaman K."/>
            <person name="Lane K.R."/>
            <person name="Thomas B.C."/>
            <person name="Pan C."/>
            <person name="Northen T.R."/>
            <person name="Banfield J.F."/>
        </authorList>
    </citation>
    <scope>NUCLEOTIDE SEQUENCE [LARGE SCALE GENOMIC DNA]</scope>
    <source>
        <strain evidence="3">NP_7</strain>
    </source>
</reference>
<dbReference type="EMBL" id="VBAO01000159">
    <property type="protein sequence ID" value="TMI81718.1"/>
    <property type="molecule type" value="Genomic_DNA"/>
</dbReference>
<feature type="region of interest" description="Disordered" evidence="1">
    <location>
        <begin position="84"/>
        <end position="111"/>
    </location>
</feature>
<feature type="compositionally biased region" description="Polar residues" evidence="1">
    <location>
        <begin position="87"/>
        <end position="99"/>
    </location>
</feature>
<organism evidence="3 4">
    <name type="scientific">Candidatus Segetimicrobium genomatis</name>
    <dbReference type="NCBI Taxonomy" id="2569760"/>
    <lineage>
        <taxon>Bacteria</taxon>
        <taxon>Bacillati</taxon>
        <taxon>Candidatus Sysuimicrobiota</taxon>
        <taxon>Candidatus Sysuimicrobiia</taxon>
        <taxon>Candidatus Sysuimicrobiales</taxon>
        <taxon>Candidatus Segetimicrobiaceae</taxon>
        <taxon>Candidatus Segetimicrobium</taxon>
    </lineage>
</organism>
<dbReference type="PANTHER" id="PTHR14218:SF15">
    <property type="entry name" value="TRIPEPTIDYL-PEPTIDASE 1"/>
    <property type="match status" value="1"/>
</dbReference>
<dbReference type="Gene3D" id="3.40.50.200">
    <property type="entry name" value="Peptidase S8/S53 domain"/>
    <property type="match status" value="1"/>
</dbReference>
<dbReference type="GO" id="GO:0004252">
    <property type="term" value="F:serine-type endopeptidase activity"/>
    <property type="evidence" value="ECO:0007669"/>
    <property type="project" value="InterPro"/>
</dbReference>
<dbReference type="InterPro" id="IPR050819">
    <property type="entry name" value="Tripeptidyl-peptidase_I"/>
</dbReference>
<comment type="caution">
    <text evidence="3">The sequence shown here is derived from an EMBL/GenBank/DDBJ whole genome shotgun (WGS) entry which is preliminary data.</text>
</comment>
<sequence length="445" mass="46594">MSLGETPPTQGQCAAINRRCFNPQAEQTSYNLTPLLAAGHQGQGETIIIVDSFGSETIRHDLKVFNNAFGLPHMCGEENTPAGCTGPTFSELQQGNTSTNPPPPGSHGTGQENRSIWAIEVTLDVEWAHSMAPLANILLVTTPTAETLGVQGFPDFFNAEEDVINAHLGSVISQSFAAAEETFHQGTAALLNLRHAFEAAQANRVTVFGSSGDFGTANILKTPVKNPTLIPFPTVEWPASDPLVTAVGGTYECTNATTGAGVDNVSPPPNCQVTPGVREIGWVASGGGFSHVFARPAFQDTLPPGSTSIPATQRGVPDIGIQASSRTGVLIYITNPGYSTNVHDNGWYVIGGTSSGSPQWAGLIAVANEMNGGVPLGYINPALYAIASDPAKYAADFYDVTTGNNQTNAAVPGYPATRGWDPVTGLGTPNAAHLLPDLIEYVNSH</sequence>
<gene>
    <name evidence="3" type="ORF">E6H04_06100</name>
</gene>
<name>A0A537JDU7_9BACT</name>
<dbReference type="GO" id="GO:0006508">
    <property type="term" value="P:proteolysis"/>
    <property type="evidence" value="ECO:0007669"/>
    <property type="project" value="InterPro"/>
</dbReference>
<dbReference type="GO" id="GO:0008240">
    <property type="term" value="F:tripeptidyl-peptidase activity"/>
    <property type="evidence" value="ECO:0007669"/>
    <property type="project" value="TreeGrafter"/>
</dbReference>
<dbReference type="SUPFAM" id="SSF52743">
    <property type="entry name" value="Subtilisin-like"/>
    <property type="match status" value="1"/>
</dbReference>
<protein>
    <recommendedName>
        <fullName evidence="2">Peptidase S53 domain-containing protein</fullName>
    </recommendedName>
</protein>
<dbReference type="InterPro" id="IPR036852">
    <property type="entry name" value="Peptidase_S8/S53_dom_sf"/>
</dbReference>
<dbReference type="Proteomes" id="UP000320048">
    <property type="component" value="Unassembled WGS sequence"/>
</dbReference>
<evidence type="ECO:0000313" key="3">
    <source>
        <dbReference type="EMBL" id="TMI81718.1"/>
    </source>
</evidence>
<dbReference type="CDD" id="cd04056">
    <property type="entry name" value="Peptidases_S53"/>
    <property type="match status" value="1"/>
</dbReference>
<proteinExistence type="predicted"/>
<feature type="domain" description="Peptidase S53" evidence="2">
    <location>
        <begin position="20"/>
        <end position="441"/>
    </location>
</feature>
<dbReference type="AlphaFoldDB" id="A0A537JDU7"/>
<accession>A0A537JDU7</accession>
<dbReference type="PROSITE" id="PS51695">
    <property type="entry name" value="SEDOLISIN"/>
    <property type="match status" value="1"/>
</dbReference>
<dbReference type="PANTHER" id="PTHR14218">
    <property type="entry name" value="PROTEASE S8 TRIPEPTIDYL PEPTIDASE I CLN2"/>
    <property type="match status" value="1"/>
</dbReference>
<evidence type="ECO:0000313" key="4">
    <source>
        <dbReference type="Proteomes" id="UP000320048"/>
    </source>
</evidence>
<dbReference type="InterPro" id="IPR030400">
    <property type="entry name" value="Sedolisin_dom"/>
</dbReference>